<dbReference type="PANTHER" id="PTHR24300">
    <property type="entry name" value="CYTOCHROME P450 508A4-RELATED"/>
    <property type="match status" value="1"/>
</dbReference>
<dbReference type="STRING" id="7574.A0A1S3I4N9"/>
<keyword evidence="9" id="KW-1133">Transmembrane helix</keyword>
<dbReference type="SUPFAM" id="SSF48264">
    <property type="entry name" value="Cytochrome P450"/>
    <property type="match status" value="1"/>
</dbReference>
<dbReference type="KEGG" id="lak:106160962"/>
<dbReference type="OrthoDB" id="6081913at2759"/>
<organism evidence="10 11">
    <name type="scientific">Lingula anatina</name>
    <name type="common">Brachiopod</name>
    <name type="synonym">Lingula unguis</name>
    <dbReference type="NCBI Taxonomy" id="7574"/>
    <lineage>
        <taxon>Eukaryota</taxon>
        <taxon>Metazoa</taxon>
        <taxon>Spiralia</taxon>
        <taxon>Lophotrochozoa</taxon>
        <taxon>Brachiopoda</taxon>
        <taxon>Linguliformea</taxon>
        <taxon>Lingulata</taxon>
        <taxon>Lingulida</taxon>
        <taxon>Linguloidea</taxon>
        <taxon>Lingulidae</taxon>
        <taxon>Lingula</taxon>
    </lineage>
</organism>
<keyword evidence="9" id="KW-0812">Transmembrane</keyword>
<keyword evidence="3 7" id="KW-0479">Metal-binding</keyword>
<dbReference type="InParanoid" id="A0A1S3I4N9"/>
<keyword evidence="6 8" id="KW-0503">Monooxygenase</keyword>
<dbReference type="GO" id="GO:0005506">
    <property type="term" value="F:iron ion binding"/>
    <property type="evidence" value="ECO:0007669"/>
    <property type="project" value="InterPro"/>
</dbReference>
<dbReference type="FunFam" id="1.10.630.10:FF:000036">
    <property type="entry name" value="CYtochrome P450 family"/>
    <property type="match status" value="1"/>
</dbReference>
<comment type="similarity">
    <text evidence="2 8">Belongs to the cytochrome P450 family.</text>
</comment>
<keyword evidence="4 8" id="KW-0560">Oxidoreductase</keyword>
<reference evidence="11" key="1">
    <citation type="submission" date="2025-08" db="UniProtKB">
        <authorList>
            <consortium name="RefSeq"/>
        </authorList>
    </citation>
    <scope>IDENTIFICATION</scope>
    <source>
        <tissue evidence="11">Gonads</tissue>
    </source>
</reference>
<feature type="binding site" description="axial binding residue" evidence="7">
    <location>
        <position position="470"/>
    </location>
    <ligand>
        <name>heme</name>
        <dbReference type="ChEBI" id="CHEBI:30413"/>
    </ligand>
    <ligandPart>
        <name>Fe</name>
        <dbReference type="ChEBI" id="CHEBI:18248"/>
    </ligandPart>
</feature>
<proteinExistence type="inferred from homology"/>
<dbReference type="GO" id="GO:0005737">
    <property type="term" value="C:cytoplasm"/>
    <property type="evidence" value="ECO:0007669"/>
    <property type="project" value="TreeGrafter"/>
</dbReference>
<accession>A0A1S3I4N9</accession>
<evidence type="ECO:0000256" key="8">
    <source>
        <dbReference type="RuleBase" id="RU000461"/>
    </source>
</evidence>
<dbReference type="AlphaFoldDB" id="A0A1S3I4N9"/>
<evidence type="ECO:0000313" key="11">
    <source>
        <dbReference type="RefSeq" id="XP_013393232.1"/>
    </source>
</evidence>
<keyword evidence="7 8" id="KW-0349">Heme</keyword>
<dbReference type="PROSITE" id="PS00086">
    <property type="entry name" value="CYTOCHROME_P450"/>
    <property type="match status" value="1"/>
</dbReference>
<dbReference type="InterPro" id="IPR002401">
    <property type="entry name" value="Cyt_P450_E_grp-I"/>
</dbReference>
<dbReference type="InterPro" id="IPR036396">
    <property type="entry name" value="Cyt_P450_sf"/>
</dbReference>
<dbReference type="InterPro" id="IPR050182">
    <property type="entry name" value="Cytochrome_P450_fam2"/>
</dbReference>
<evidence type="ECO:0000256" key="9">
    <source>
        <dbReference type="SAM" id="Phobius"/>
    </source>
</evidence>
<keyword evidence="9" id="KW-0472">Membrane</keyword>
<dbReference type="Proteomes" id="UP000085678">
    <property type="component" value="Unplaced"/>
</dbReference>
<feature type="transmembrane region" description="Helical" evidence="9">
    <location>
        <begin position="12"/>
        <end position="32"/>
    </location>
</feature>
<gene>
    <name evidence="11" type="primary">LOC106160962</name>
</gene>
<dbReference type="GO" id="GO:0006805">
    <property type="term" value="P:xenobiotic metabolic process"/>
    <property type="evidence" value="ECO:0007669"/>
    <property type="project" value="TreeGrafter"/>
</dbReference>
<evidence type="ECO:0000256" key="5">
    <source>
        <dbReference type="ARBA" id="ARBA00023004"/>
    </source>
</evidence>
<dbReference type="GO" id="GO:0020037">
    <property type="term" value="F:heme binding"/>
    <property type="evidence" value="ECO:0007669"/>
    <property type="project" value="InterPro"/>
</dbReference>
<dbReference type="OMA" id="PHECMED"/>
<dbReference type="PANTHER" id="PTHR24300:SF403">
    <property type="entry name" value="CYTOCHROME P450 306A1"/>
    <property type="match status" value="1"/>
</dbReference>
<dbReference type="PRINTS" id="PR00463">
    <property type="entry name" value="EP450I"/>
</dbReference>
<comment type="cofactor">
    <cofactor evidence="1 7">
        <name>heme</name>
        <dbReference type="ChEBI" id="CHEBI:30413"/>
    </cofactor>
</comment>
<evidence type="ECO:0000256" key="4">
    <source>
        <dbReference type="ARBA" id="ARBA00023002"/>
    </source>
</evidence>
<dbReference type="GO" id="GO:0008395">
    <property type="term" value="F:steroid hydroxylase activity"/>
    <property type="evidence" value="ECO:0007669"/>
    <property type="project" value="TreeGrafter"/>
</dbReference>
<protein>
    <submittedName>
        <fullName evidence="11">Cytochrome P450 2J2</fullName>
    </submittedName>
</protein>
<keyword evidence="5 7" id="KW-0408">Iron</keyword>
<evidence type="ECO:0000256" key="7">
    <source>
        <dbReference type="PIRSR" id="PIRSR602401-1"/>
    </source>
</evidence>
<dbReference type="InterPro" id="IPR001128">
    <property type="entry name" value="Cyt_P450"/>
</dbReference>
<evidence type="ECO:0000256" key="6">
    <source>
        <dbReference type="ARBA" id="ARBA00023033"/>
    </source>
</evidence>
<sequence length="528" mass="59983">MADTLDLVGELFSYLTLRSVLIFVTVFLGTYISTHGRREKRRNLPPGPWGLPVLGCLPFLGSKAHVVLTNWSKKYGDVFLVNFGMVPVVVLNGFDTIRDALVKQGAEFAGRPDLFTFRTPPHIPLTYKGILIETYSQQLIERRRFSLRVLRDLGVGKVNLESTIINAELKELHEALALTNGTPTDVFPMLRDAIANVTFGITFGSRFQHNDPEFRGILDTVNQNFELNQKLALNNFVPFLQNFPSPSLRQYQRNQEYLVGLLLKWNAEQKQKYNPKETKSFVDAYRHEVVKHEARSEETAGGGVKMVGPPTNPETIFTENQITSVTIDLFFAGGETVTTTLRWGLLYMALYPDVQRKVQQEIRSVLGEDEQPSITHKTSLPYTEATIMEIQRLNYIVPLGVPHCTTSDVSFHGYSIPRDTMVIVNMWSVMMDPSRWPEPEIFDPRRHIDQNGRIVKKDDFIPFSMGKRTCLGEQLGKMELFLFFTSLMQRFSFHLPENTPPPKLEGKLGSTYVPPDYELCVTLLPSTG</sequence>
<evidence type="ECO:0000313" key="10">
    <source>
        <dbReference type="Proteomes" id="UP000085678"/>
    </source>
</evidence>
<keyword evidence="10" id="KW-1185">Reference proteome</keyword>
<dbReference type="InterPro" id="IPR017972">
    <property type="entry name" value="Cyt_P450_CS"/>
</dbReference>
<dbReference type="GO" id="GO:0016712">
    <property type="term" value="F:oxidoreductase activity, acting on paired donors, with incorporation or reduction of molecular oxygen, reduced flavin or flavoprotein as one donor, and incorporation of one atom of oxygen"/>
    <property type="evidence" value="ECO:0007669"/>
    <property type="project" value="TreeGrafter"/>
</dbReference>
<dbReference type="Pfam" id="PF00067">
    <property type="entry name" value="p450"/>
    <property type="match status" value="1"/>
</dbReference>
<dbReference type="PRINTS" id="PR00385">
    <property type="entry name" value="P450"/>
</dbReference>
<dbReference type="GeneID" id="106160962"/>
<evidence type="ECO:0000256" key="2">
    <source>
        <dbReference type="ARBA" id="ARBA00010617"/>
    </source>
</evidence>
<name>A0A1S3I4N9_LINAN</name>
<evidence type="ECO:0000256" key="1">
    <source>
        <dbReference type="ARBA" id="ARBA00001971"/>
    </source>
</evidence>
<dbReference type="RefSeq" id="XP_013393232.1">
    <property type="nucleotide sequence ID" value="XM_013537778.1"/>
</dbReference>
<dbReference type="GO" id="GO:0006082">
    <property type="term" value="P:organic acid metabolic process"/>
    <property type="evidence" value="ECO:0007669"/>
    <property type="project" value="TreeGrafter"/>
</dbReference>
<dbReference type="Gene3D" id="1.10.630.10">
    <property type="entry name" value="Cytochrome P450"/>
    <property type="match status" value="1"/>
</dbReference>
<evidence type="ECO:0000256" key="3">
    <source>
        <dbReference type="ARBA" id="ARBA00022723"/>
    </source>
</evidence>